<dbReference type="EC" id="3.4.-.-" evidence="2"/>
<keyword evidence="2" id="KW-0479">Metal-binding</keyword>
<feature type="non-terminal residue" evidence="4">
    <location>
        <position position="286"/>
    </location>
</feature>
<gene>
    <name evidence="4" type="ORF">CONPUDRAFT_164920</name>
</gene>
<dbReference type="Proteomes" id="UP000053558">
    <property type="component" value="Unassembled WGS sequence"/>
</dbReference>
<dbReference type="InterPro" id="IPR046450">
    <property type="entry name" value="PA_dom_sf"/>
</dbReference>
<dbReference type="EMBL" id="JH711577">
    <property type="protein sequence ID" value="EIW82298.1"/>
    <property type="molecule type" value="Genomic_DNA"/>
</dbReference>
<evidence type="ECO:0000256" key="2">
    <source>
        <dbReference type="RuleBase" id="RU361240"/>
    </source>
</evidence>
<dbReference type="InterPro" id="IPR039373">
    <property type="entry name" value="Peptidase_M28B"/>
</dbReference>
<organism evidence="4 5">
    <name type="scientific">Coniophora puteana (strain RWD-64-598)</name>
    <name type="common">Brown rot fungus</name>
    <dbReference type="NCBI Taxonomy" id="741705"/>
    <lineage>
        <taxon>Eukaryota</taxon>
        <taxon>Fungi</taxon>
        <taxon>Dikarya</taxon>
        <taxon>Basidiomycota</taxon>
        <taxon>Agaricomycotina</taxon>
        <taxon>Agaricomycetes</taxon>
        <taxon>Agaricomycetidae</taxon>
        <taxon>Boletales</taxon>
        <taxon>Coniophorineae</taxon>
        <taxon>Coniophoraceae</taxon>
        <taxon>Coniophora</taxon>
    </lineage>
</organism>
<dbReference type="SUPFAM" id="SSF53187">
    <property type="entry name" value="Zn-dependent exopeptidases"/>
    <property type="match status" value="1"/>
</dbReference>
<dbReference type="GO" id="GO:0046872">
    <property type="term" value="F:metal ion binding"/>
    <property type="evidence" value="ECO:0007669"/>
    <property type="project" value="UniProtKB-KW"/>
</dbReference>
<accession>A0A5M3MT00</accession>
<feature type="domain" description="Peptidase M28" evidence="3">
    <location>
        <begin position="78"/>
        <end position="221"/>
    </location>
</feature>
<dbReference type="FunFam" id="3.40.630.10:FF:000101">
    <property type="entry name" value="N-acetylated alpha-linked acidic dipeptidase like 1"/>
    <property type="match status" value="1"/>
</dbReference>
<dbReference type="OrthoDB" id="5841748at2759"/>
<proteinExistence type="inferred from homology"/>
<dbReference type="Pfam" id="PF04389">
    <property type="entry name" value="Peptidase_M28"/>
    <property type="match status" value="1"/>
</dbReference>
<sequence>MYPGDPTTPGYPAYENATRIESGNVPRIPSLPISWNNAQVLFEELGGIDEGRKVSGKTGSRKVRMVNQVDTKVTPIWNTMAAIPGHVKDEVVIVGCHRDAWVMGAADPTSGTVSLIEVVKGLGALLKKGWKPLRTILIASWDAEEYGLVGSTEYGEDFAEWIQEHAVAYINVDVSVAGSRWTSSASPSLVDLIRRSAEEIPHPTEASRTLWDAQTDIGPFLVNQEANISDATIQAKPSVGPLGSGSDYTVFLQRLGVASSDEGFGMTASDAVYHYHSIYDSQFWQE</sequence>
<evidence type="ECO:0000259" key="3">
    <source>
        <dbReference type="Pfam" id="PF04389"/>
    </source>
</evidence>
<dbReference type="Gene3D" id="3.40.630.10">
    <property type="entry name" value="Zn peptidases"/>
    <property type="match status" value="1"/>
</dbReference>
<evidence type="ECO:0000313" key="4">
    <source>
        <dbReference type="EMBL" id="EIW82298.1"/>
    </source>
</evidence>
<protein>
    <recommendedName>
        <fullName evidence="2">Peptide hydrolase</fullName>
        <ecNumber evidence="2">3.4.-.-</ecNumber>
    </recommendedName>
</protein>
<dbReference type="SUPFAM" id="SSF52025">
    <property type="entry name" value="PA domain"/>
    <property type="match status" value="1"/>
</dbReference>
<keyword evidence="2" id="KW-0378">Hydrolase</keyword>
<dbReference type="KEGG" id="cput:CONPUDRAFT_164920"/>
<reference evidence="5" key="1">
    <citation type="journal article" date="2012" name="Science">
        <title>The Paleozoic origin of enzymatic lignin decomposition reconstructed from 31 fungal genomes.</title>
        <authorList>
            <person name="Floudas D."/>
            <person name="Binder M."/>
            <person name="Riley R."/>
            <person name="Barry K."/>
            <person name="Blanchette R.A."/>
            <person name="Henrissat B."/>
            <person name="Martinez A.T."/>
            <person name="Otillar R."/>
            <person name="Spatafora J.W."/>
            <person name="Yadav J.S."/>
            <person name="Aerts A."/>
            <person name="Benoit I."/>
            <person name="Boyd A."/>
            <person name="Carlson A."/>
            <person name="Copeland A."/>
            <person name="Coutinho P.M."/>
            <person name="de Vries R.P."/>
            <person name="Ferreira P."/>
            <person name="Findley K."/>
            <person name="Foster B."/>
            <person name="Gaskell J."/>
            <person name="Glotzer D."/>
            <person name="Gorecki P."/>
            <person name="Heitman J."/>
            <person name="Hesse C."/>
            <person name="Hori C."/>
            <person name="Igarashi K."/>
            <person name="Jurgens J.A."/>
            <person name="Kallen N."/>
            <person name="Kersten P."/>
            <person name="Kohler A."/>
            <person name="Kuees U."/>
            <person name="Kumar T.K.A."/>
            <person name="Kuo A."/>
            <person name="LaButti K."/>
            <person name="Larrondo L.F."/>
            <person name="Lindquist E."/>
            <person name="Ling A."/>
            <person name="Lombard V."/>
            <person name="Lucas S."/>
            <person name="Lundell T."/>
            <person name="Martin R."/>
            <person name="McLaughlin D.J."/>
            <person name="Morgenstern I."/>
            <person name="Morin E."/>
            <person name="Murat C."/>
            <person name="Nagy L.G."/>
            <person name="Nolan M."/>
            <person name="Ohm R.A."/>
            <person name="Patyshakuliyeva A."/>
            <person name="Rokas A."/>
            <person name="Ruiz-Duenas F.J."/>
            <person name="Sabat G."/>
            <person name="Salamov A."/>
            <person name="Samejima M."/>
            <person name="Schmutz J."/>
            <person name="Slot J.C."/>
            <person name="St John F."/>
            <person name="Stenlid J."/>
            <person name="Sun H."/>
            <person name="Sun S."/>
            <person name="Syed K."/>
            <person name="Tsang A."/>
            <person name="Wiebenga A."/>
            <person name="Young D."/>
            <person name="Pisabarro A."/>
            <person name="Eastwood D.C."/>
            <person name="Martin F."/>
            <person name="Cullen D."/>
            <person name="Grigoriev I.V."/>
            <person name="Hibbett D.S."/>
        </authorList>
    </citation>
    <scope>NUCLEOTIDE SEQUENCE [LARGE SCALE GENOMIC DNA]</scope>
    <source>
        <strain evidence="5">RWD-64-598 SS2</strain>
    </source>
</reference>
<dbReference type="PANTHER" id="PTHR10404">
    <property type="entry name" value="N-ACETYLATED-ALPHA-LINKED ACIDIC DIPEPTIDASE"/>
    <property type="match status" value="1"/>
</dbReference>
<comment type="similarity">
    <text evidence="1">Belongs to the peptidase M28 family. M28B subfamily.</text>
</comment>
<keyword evidence="2" id="KW-0645">Protease</keyword>
<dbReference type="AlphaFoldDB" id="A0A5M3MT00"/>
<keyword evidence="2" id="KW-0862">Zinc</keyword>
<evidence type="ECO:0000256" key="1">
    <source>
        <dbReference type="ARBA" id="ARBA00005634"/>
    </source>
</evidence>
<dbReference type="RefSeq" id="XP_007768013.1">
    <property type="nucleotide sequence ID" value="XM_007769823.1"/>
</dbReference>
<dbReference type="GeneID" id="19205228"/>
<comment type="caution">
    <text evidence="4">The sequence shown here is derived from an EMBL/GenBank/DDBJ whole genome shotgun (WGS) entry which is preliminary data.</text>
</comment>
<keyword evidence="5" id="KW-1185">Reference proteome</keyword>
<dbReference type="InterPro" id="IPR007484">
    <property type="entry name" value="Peptidase_M28"/>
</dbReference>
<evidence type="ECO:0000313" key="5">
    <source>
        <dbReference type="Proteomes" id="UP000053558"/>
    </source>
</evidence>
<dbReference type="Gene3D" id="3.50.30.30">
    <property type="match status" value="1"/>
</dbReference>
<name>A0A5M3MT00_CONPW</name>
<dbReference type="PANTHER" id="PTHR10404:SF46">
    <property type="entry name" value="VACUOLAR PROTEIN SORTING-ASSOCIATED PROTEIN 70"/>
    <property type="match status" value="1"/>
</dbReference>
<dbReference type="GO" id="GO:0006508">
    <property type="term" value="P:proteolysis"/>
    <property type="evidence" value="ECO:0007669"/>
    <property type="project" value="UniProtKB-KW"/>
</dbReference>
<dbReference type="GO" id="GO:0004180">
    <property type="term" value="F:carboxypeptidase activity"/>
    <property type="evidence" value="ECO:0007669"/>
    <property type="project" value="TreeGrafter"/>
</dbReference>